<dbReference type="AlphaFoldDB" id="A0A2P2R441"/>
<protein>
    <submittedName>
        <fullName evidence="1">Uncharacterized protein</fullName>
    </submittedName>
</protein>
<reference evidence="1" key="1">
    <citation type="submission" date="2018-02" db="EMBL/GenBank/DDBJ databases">
        <title>Rhizophora mucronata_Transcriptome.</title>
        <authorList>
            <person name="Meera S.P."/>
            <person name="Sreeshan A."/>
            <person name="Augustine A."/>
        </authorList>
    </citation>
    <scope>NUCLEOTIDE SEQUENCE</scope>
    <source>
        <tissue evidence="1">Leaf</tissue>
    </source>
</reference>
<dbReference type="EMBL" id="GGEC01093552">
    <property type="protein sequence ID" value="MBX74036.1"/>
    <property type="molecule type" value="Transcribed_RNA"/>
</dbReference>
<sequence>MLQSLCKSNMKGWKENHCLFSPIFQRKQLAYSLAKLYVDLLIVKL</sequence>
<evidence type="ECO:0000313" key="1">
    <source>
        <dbReference type="EMBL" id="MBX74036.1"/>
    </source>
</evidence>
<proteinExistence type="predicted"/>
<accession>A0A2P2R441</accession>
<name>A0A2P2R441_RHIMU</name>
<organism evidence="1">
    <name type="scientific">Rhizophora mucronata</name>
    <name type="common">Asiatic mangrove</name>
    <dbReference type="NCBI Taxonomy" id="61149"/>
    <lineage>
        <taxon>Eukaryota</taxon>
        <taxon>Viridiplantae</taxon>
        <taxon>Streptophyta</taxon>
        <taxon>Embryophyta</taxon>
        <taxon>Tracheophyta</taxon>
        <taxon>Spermatophyta</taxon>
        <taxon>Magnoliopsida</taxon>
        <taxon>eudicotyledons</taxon>
        <taxon>Gunneridae</taxon>
        <taxon>Pentapetalae</taxon>
        <taxon>rosids</taxon>
        <taxon>fabids</taxon>
        <taxon>Malpighiales</taxon>
        <taxon>Rhizophoraceae</taxon>
        <taxon>Rhizophora</taxon>
    </lineage>
</organism>